<evidence type="ECO:0000256" key="1">
    <source>
        <dbReference type="SAM" id="Phobius"/>
    </source>
</evidence>
<name>A0A2N9WRN9_9NEIS</name>
<reference evidence="2 3" key="1">
    <citation type="journal article" date="2017" name="MBio">
        <title>Type VI secretion-mediated competition in the bee gut microbiome.</title>
        <authorList>
            <person name="Steele M.I."/>
            <person name="Kwong W.K."/>
            <person name="Powell J.E."/>
            <person name="Whiteley M."/>
            <person name="Moran N.A."/>
        </authorList>
    </citation>
    <scope>NUCLEOTIDE SEQUENCE [LARGE SCALE GENOMIC DNA]</scope>
    <source>
        <strain evidence="2 3">App2-2</strain>
    </source>
</reference>
<evidence type="ECO:0000313" key="2">
    <source>
        <dbReference type="EMBL" id="PIT12953.1"/>
    </source>
</evidence>
<keyword evidence="1" id="KW-1133">Transmembrane helix</keyword>
<dbReference type="RefSeq" id="WP_100114050.1">
    <property type="nucleotide sequence ID" value="NZ_MDVB01000110.1"/>
</dbReference>
<sequence length="185" mass="20981">MRNQYNPAANQLQTRSGQFKQRLLKLVLFCGFLILFIYLLASLDSRTASNHKPWHADFTIATFEPDGSFLALPYSYVQQHPLAKTTFLAKNPEGSKQKNDNDTFSYKVVQQTAQQQLIQTSLRTSRSITVATYQATASTVTPIKSTTYAVDQISMAAVLALISVLALQFLYRFLRRRRPSNQHTN</sequence>
<feature type="transmembrane region" description="Helical" evidence="1">
    <location>
        <begin position="23"/>
        <end position="41"/>
    </location>
</feature>
<dbReference type="EMBL" id="MDVB01000110">
    <property type="protein sequence ID" value="PIT12953.1"/>
    <property type="molecule type" value="Genomic_DNA"/>
</dbReference>
<comment type="caution">
    <text evidence="2">The sequence shown here is derived from an EMBL/GenBank/DDBJ whole genome shotgun (WGS) entry which is preliminary data.</text>
</comment>
<protein>
    <submittedName>
        <fullName evidence="2">Uncharacterized protein</fullName>
    </submittedName>
</protein>
<feature type="transmembrane region" description="Helical" evidence="1">
    <location>
        <begin position="153"/>
        <end position="174"/>
    </location>
</feature>
<accession>A0A2N9WRN9</accession>
<evidence type="ECO:0000313" key="3">
    <source>
        <dbReference type="Proteomes" id="UP000231293"/>
    </source>
</evidence>
<dbReference type="AlphaFoldDB" id="A0A2N9WRN9"/>
<organism evidence="2 3">
    <name type="scientific">Snodgrassella alvi</name>
    <dbReference type="NCBI Taxonomy" id="1196083"/>
    <lineage>
        <taxon>Bacteria</taxon>
        <taxon>Pseudomonadati</taxon>
        <taxon>Pseudomonadota</taxon>
        <taxon>Betaproteobacteria</taxon>
        <taxon>Neisseriales</taxon>
        <taxon>Neisseriaceae</taxon>
        <taxon>Snodgrassella</taxon>
    </lineage>
</organism>
<gene>
    <name evidence="2" type="ORF">BGI32_11335</name>
</gene>
<proteinExistence type="predicted"/>
<keyword evidence="1" id="KW-0812">Transmembrane</keyword>
<dbReference type="Proteomes" id="UP000231293">
    <property type="component" value="Unassembled WGS sequence"/>
</dbReference>
<keyword evidence="1" id="KW-0472">Membrane</keyword>